<keyword evidence="1" id="KW-0812">Transmembrane</keyword>
<feature type="transmembrane region" description="Helical" evidence="1">
    <location>
        <begin position="119"/>
        <end position="137"/>
    </location>
</feature>
<reference evidence="2 3" key="2">
    <citation type="submission" date="2020-05" db="EMBL/GenBank/DDBJ databases">
        <title>Draft genome sequence of Desulfovibrio sp. strainFSS-1.</title>
        <authorList>
            <person name="Shimoshige H."/>
            <person name="Kobayashi H."/>
            <person name="Maekawa T."/>
        </authorList>
    </citation>
    <scope>NUCLEOTIDE SEQUENCE [LARGE SCALE GENOMIC DNA]</scope>
    <source>
        <strain evidence="2 3">SIID29052-01</strain>
    </source>
</reference>
<dbReference type="RefSeq" id="WP_173084398.1">
    <property type="nucleotide sequence ID" value="NZ_BLTE01000009.1"/>
</dbReference>
<evidence type="ECO:0008006" key="4">
    <source>
        <dbReference type="Google" id="ProtNLM"/>
    </source>
</evidence>
<feature type="transmembrane region" description="Helical" evidence="1">
    <location>
        <begin position="219"/>
        <end position="236"/>
    </location>
</feature>
<reference evidence="2 3" key="1">
    <citation type="submission" date="2020-04" db="EMBL/GenBank/DDBJ databases">
        <authorList>
            <consortium name="Desulfovibrio sp. FSS-1 genome sequencing consortium"/>
            <person name="Shimoshige H."/>
            <person name="Kobayashi H."/>
            <person name="Maekawa T."/>
        </authorList>
    </citation>
    <scope>NUCLEOTIDE SEQUENCE [LARGE SCALE GENOMIC DNA]</scope>
    <source>
        <strain evidence="2 3">SIID29052-01</strain>
    </source>
</reference>
<name>A0A6V8LP90_9BACT</name>
<evidence type="ECO:0000256" key="1">
    <source>
        <dbReference type="SAM" id="Phobius"/>
    </source>
</evidence>
<keyword evidence="1" id="KW-0472">Membrane</keyword>
<evidence type="ECO:0000313" key="2">
    <source>
        <dbReference type="EMBL" id="GFK94382.1"/>
    </source>
</evidence>
<feature type="transmembrane region" description="Helical" evidence="1">
    <location>
        <begin position="248"/>
        <end position="269"/>
    </location>
</feature>
<feature type="transmembrane region" description="Helical" evidence="1">
    <location>
        <begin position="21"/>
        <end position="40"/>
    </location>
</feature>
<feature type="transmembrane region" description="Helical" evidence="1">
    <location>
        <begin position="82"/>
        <end position="104"/>
    </location>
</feature>
<sequence>MSREPESIKSAAVPGNTDAEAVLCGAAAAVVLASAAWDALTGGELAASRYGTAALAMLLLAYGHASALMLEHAAGQDGLRRFYLAWAVRVFPLHALALAAWAVLEGRMPDGWAWAGLRSPFWIVEALVPCVALAPAFQALRRRFGQEGFAGGLLMGTALVNAVAWQLPETWRTVAFSDLFAFRGVVLGQLAVFAAGMLLPELARRMASTGATARGITPARRVQALAAYVVILFLLGERKGGFSDVLGAAGIFLFSMAFAAALLAGRAGFPAPRALAALGRGALALCLFVPLAFQALPALGVVPGSSQSALAAAVALLVCLSLCLPAGRGLERLARATGMPGNVPG</sequence>
<feature type="transmembrane region" description="Helical" evidence="1">
    <location>
        <begin position="149"/>
        <end position="168"/>
    </location>
</feature>
<gene>
    <name evidence="2" type="ORF">NNJEOMEG_02226</name>
</gene>
<dbReference type="Proteomes" id="UP000494245">
    <property type="component" value="Unassembled WGS sequence"/>
</dbReference>
<accession>A0A6V8LP90</accession>
<proteinExistence type="predicted"/>
<keyword evidence="3" id="KW-1185">Reference proteome</keyword>
<dbReference type="AlphaFoldDB" id="A0A6V8LP90"/>
<dbReference type="EMBL" id="BLTE01000009">
    <property type="protein sequence ID" value="GFK94382.1"/>
    <property type="molecule type" value="Genomic_DNA"/>
</dbReference>
<feature type="transmembrane region" description="Helical" evidence="1">
    <location>
        <begin position="180"/>
        <end position="199"/>
    </location>
</feature>
<keyword evidence="1" id="KW-1133">Transmembrane helix</keyword>
<evidence type="ECO:0000313" key="3">
    <source>
        <dbReference type="Proteomes" id="UP000494245"/>
    </source>
</evidence>
<feature type="transmembrane region" description="Helical" evidence="1">
    <location>
        <begin position="52"/>
        <end position="70"/>
    </location>
</feature>
<protein>
    <recommendedName>
        <fullName evidence="4">Acyltransferase</fullName>
    </recommendedName>
</protein>
<feature type="transmembrane region" description="Helical" evidence="1">
    <location>
        <begin position="281"/>
        <end position="302"/>
    </location>
</feature>
<organism evidence="2 3">
    <name type="scientific">Fundidesulfovibrio magnetotacticus</name>
    <dbReference type="NCBI Taxonomy" id="2730080"/>
    <lineage>
        <taxon>Bacteria</taxon>
        <taxon>Pseudomonadati</taxon>
        <taxon>Thermodesulfobacteriota</taxon>
        <taxon>Desulfovibrionia</taxon>
        <taxon>Desulfovibrionales</taxon>
        <taxon>Desulfovibrionaceae</taxon>
        <taxon>Fundidesulfovibrio</taxon>
    </lineage>
</organism>
<comment type="caution">
    <text evidence="2">The sequence shown here is derived from an EMBL/GenBank/DDBJ whole genome shotgun (WGS) entry which is preliminary data.</text>
</comment>
<feature type="transmembrane region" description="Helical" evidence="1">
    <location>
        <begin position="308"/>
        <end position="327"/>
    </location>
</feature>